<sequence>MSSVTSAGNEHQFLPWLEILQGRCNIQIIETGFFGECRLAVTRSYDIFKHYLEYWCLLILIISRKRIALVLGVPAPKPDHNT</sequence>
<dbReference type="AlphaFoldDB" id="W2M0P7"/>
<dbReference type="Proteomes" id="UP000054423">
    <property type="component" value="Unassembled WGS sequence"/>
</dbReference>
<dbReference type="VEuPathDB" id="FungiDB:PPTG_20728"/>
<reference evidence="1" key="1">
    <citation type="submission" date="2013-11" db="EMBL/GenBank/DDBJ databases">
        <title>The Genome Sequence of Phytophthora parasitica CHvinca01.</title>
        <authorList>
            <consortium name="The Broad Institute Genomics Platform"/>
            <person name="Russ C."/>
            <person name="Tyler B."/>
            <person name="Panabieres F."/>
            <person name="Shan W."/>
            <person name="Tripathy S."/>
            <person name="Grunwald N."/>
            <person name="Machado M."/>
            <person name="Johnson C.S."/>
            <person name="Arredondo F."/>
            <person name="Hong C."/>
            <person name="Coffey M."/>
            <person name="Young S.K."/>
            <person name="Zeng Q."/>
            <person name="Gargeya S."/>
            <person name="Fitzgerald M."/>
            <person name="Abouelleil A."/>
            <person name="Alvarado L."/>
            <person name="Chapman S.B."/>
            <person name="Gainer-Dewar J."/>
            <person name="Goldberg J."/>
            <person name="Griggs A."/>
            <person name="Gujja S."/>
            <person name="Hansen M."/>
            <person name="Howarth C."/>
            <person name="Imamovic A."/>
            <person name="Ireland A."/>
            <person name="Larimer J."/>
            <person name="McCowan C."/>
            <person name="Murphy C."/>
            <person name="Pearson M."/>
            <person name="Poon T.W."/>
            <person name="Priest M."/>
            <person name="Roberts A."/>
            <person name="Saif S."/>
            <person name="Shea T."/>
            <person name="Sykes S."/>
            <person name="Wortman J."/>
            <person name="Nusbaum C."/>
            <person name="Birren B."/>
        </authorList>
    </citation>
    <scope>NUCLEOTIDE SEQUENCE [LARGE SCALE GENOMIC DNA]</scope>
    <source>
        <strain evidence="1">CHvinca01</strain>
    </source>
</reference>
<proteinExistence type="predicted"/>
<evidence type="ECO:0000313" key="1">
    <source>
        <dbReference type="EMBL" id="ETM03319.1"/>
    </source>
</evidence>
<organism evidence="1">
    <name type="scientific">Phytophthora nicotianae</name>
    <name type="common">Potato buckeye rot agent</name>
    <name type="synonym">Phytophthora parasitica</name>
    <dbReference type="NCBI Taxonomy" id="4792"/>
    <lineage>
        <taxon>Eukaryota</taxon>
        <taxon>Sar</taxon>
        <taxon>Stramenopiles</taxon>
        <taxon>Oomycota</taxon>
        <taxon>Peronosporomycetes</taxon>
        <taxon>Peronosporales</taxon>
        <taxon>Peronosporaceae</taxon>
        <taxon>Phytophthora</taxon>
    </lineage>
</organism>
<gene>
    <name evidence="1" type="ORF">L917_00434</name>
</gene>
<protein>
    <submittedName>
        <fullName evidence="1">Uncharacterized protein</fullName>
    </submittedName>
</protein>
<name>W2M0P7_PHYNI</name>
<accession>W2M0P7</accession>
<dbReference type="EMBL" id="KI677230">
    <property type="protein sequence ID" value="ETM03319.1"/>
    <property type="molecule type" value="Genomic_DNA"/>
</dbReference>